<dbReference type="SUPFAM" id="SSF50939">
    <property type="entry name" value="Sialidases"/>
    <property type="match status" value="1"/>
</dbReference>
<dbReference type="InterPro" id="IPR013783">
    <property type="entry name" value="Ig-like_fold"/>
</dbReference>
<dbReference type="EMBL" id="AP024355">
    <property type="protein sequence ID" value="BCR06689.1"/>
    <property type="molecule type" value="Genomic_DNA"/>
</dbReference>
<dbReference type="InterPro" id="IPR036278">
    <property type="entry name" value="Sialidase_sf"/>
</dbReference>
<proteinExistence type="predicted"/>
<name>A0ABN6E3E0_9BACT</name>
<gene>
    <name evidence="2" type="ORF">DESUT3_37580</name>
</gene>
<organism evidence="2 3">
    <name type="scientific">Desulfuromonas versatilis</name>
    <dbReference type="NCBI Taxonomy" id="2802975"/>
    <lineage>
        <taxon>Bacteria</taxon>
        <taxon>Pseudomonadati</taxon>
        <taxon>Thermodesulfobacteriota</taxon>
        <taxon>Desulfuromonadia</taxon>
        <taxon>Desulfuromonadales</taxon>
        <taxon>Desulfuromonadaceae</taxon>
        <taxon>Desulfuromonas</taxon>
    </lineage>
</organism>
<feature type="chain" id="PRO_5046019303" description="Fibronectin type-III domain-containing protein" evidence="1">
    <location>
        <begin position="32"/>
        <end position="664"/>
    </location>
</feature>
<evidence type="ECO:0000256" key="1">
    <source>
        <dbReference type="SAM" id="SignalP"/>
    </source>
</evidence>
<reference evidence="2 3" key="2">
    <citation type="journal article" date="2021" name="Int. J. Syst. Evol. Microbiol.">
        <title>Isolation and Polyphasic Characterization of Desulfuromonas versatilis sp. Nov., an Electrogenic Bacteria Capable of Versatile Metabolism Isolated from a Graphene Oxide-Reducing Enrichment Culture.</title>
        <authorList>
            <person name="Xie L."/>
            <person name="Yoshida N."/>
            <person name="Ishii S."/>
            <person name="Meng L."/>
        </authorList>
    </citation>
    <scope>NUCLEOTIDE SEQUENCE [LARGE SCALE GENOMIC DNA]</scope>
    <source>
        <strain evidence="2 3">NIT-T3</strain>
    </source>
</reference>
<keyword evidence="1" id="KW-0732">Signal</keyword>
<reference evidence="2 3" key="1">
    <citation type="journal article" date="2016" name="C (Basel)">
        <title>Selective Growth of and Electricity Production by Marine Exoelectrogenic Bacteria in Self-Aggregated Hydrogel of Microbially Reduced Graphene Oxide.</title>
        <authorList>
            <person name="Yoshida N."/>
            <person name="Goto Y."/>
            <person name="Miyata Y."/>
        </authorList>
    </citation>
    <scope>NUCLEOTIDE SEQUENCE [LARGE SCALE GENOMIC DNA]</scope>
    <source>
        <strain evidence="2 3">NIT-T3</strain>
    </source>
</reference>
<protein>
    <recommendedName>
        <fullName evidence="4">Fibronectin type-III domain-containing protein</fullName>
    </recommendedName>
</protein>
<dbReference type="Proteomes" id="UP001319827">
    <property type="component" value="Chromosome"/>
</dbReference>
<dbReference type="Gene3D" id="2.60.40.10">
    <property type="entry name" value="Immunoglobulins"/>
    <property type="match status" value="2"/>
</dbReference>
<feature type="signal peptide" evidence="1">
    <location>
        <begin position="1"/>
        <end position="31"/>
    </location>
</feature>
<dbReference type="RefSeq" id="WP_221250071.1">
    <property type="nucleotide sequence ID" value="NZ_AP024355.1"/>
</dbReference>
<keyword evidence="3" id="KW-1185">Reference proteome</keyword>
<evidence type="ECO:0008006" key="4">
    <source>
        <dbReference type="Google" id="ProtNLM"/>
    </source>
</evidence>
<evidence type="ECO:0000313" key="2">
    <source>
        <dbReference type="EMBL" id="BCR06689.1"/>
    </source>
</evidence>
<sequence length="664" mass="69581">MHLKTVWKKSHALFWSILLLLLLTGTGPAFAALKDFGPINPDNGYPVWYRDFSSNVSAAEINFFQGLPLQLCDSKALSPSPAGGFMCNLLPEDSDPAAGVPGFVPENPTVFPADPFADPPVGNFPGESFWWSADALFTSGGIDASLTLGLEAAFAGTPLVNGTQISFGRVRIRIDTPIAGDYRVTHPYGVQVFRNVPAGTRTINFTDDIGIGGQGDFSGALASAIGPFLRWDTEFPVVVGLPPNEEYFVGDPNVEHTVTGSPFGTNFFRVERIDPGNNDAVLQAEQTDLFSITGKIYTTPISSALKVERASYSRDNTQALIAVFASASVDSNVPGTPSSLEVSGANLPTTTMTTDGAGNFFSHLLTPPNSLPGTLFVTNTSDNPPTVVEVSLVDEVAITEASYDPTTEALTVKATSSDQLVLPMLTTSFGDLTGGQASFTNVLAPPAKVTVSSSAGGDDSEMVTVSIIPPEILAVVSPNGNETLTGGDVFQVQWSSHAGATRYLVRYSINGGASWLPIANVEGTSFDWTVPSADSANCLIRVTAYDAGGAWLANDVSDNPFTIAPGTPPSVLAVVSPNGNEALTSGATHLIQWSAPAGAASYLLRYSVNGGANWLPIVSTTGTSYLWTVPAANSSNCLLRITAYDAGGSWLANDVSNAPFGITP</sequence>
<evidence type="ECO:0000313" key="3">
    <source>
        <dbReference type="Proteomes" id="UP001319827"/>
    </source>
</evidence>
<accession>A0ABN6E3E0</accession>